<evidence type="ECO:0000256" key="1">
    <source>
        <dbReference type="SAM" id="MobiDB-lite"/>
    </source>
</evidence>
<dbReference type="Gene3D" id="2.30.29.30">
    <property type="entry name" value="Pleckstrin-homology domain (PH domain)/Phosphotyrosine-binding domain (PTB)"/>
    <property type="match status" value="1"/>
</dbReference>
<keyword evidence="2" id="KW-0812">Transmembrane</keyword>
<evidence type="ECO:0000256" key="2">
    <source>
        <dbReference type="SAM" id="Phobius"/>
    </source>
</evidence>
<dbReference type="SMART" id="SM00233">
    <property type="entry name" value="PH"/>
    <property type="match status" value="1"/>
</dbReference>
<dbReference type="InterPro" id="IPR013666">
    <property type="entry name" value="PH_pln"/>
</dbReference>
<dbReference type="InterPro" id="IPR040269">
    <property type="entry name" value="VAB"/>
</dbReference>
<sequence length="384" mass="41322">METCQSKCFPHRLDNIEEEEWHAGLVPASLAPPPPETPTETMEFLARSWSLSAVELSAAIGGMIPAAEAGAAAQIRASTRAGEENFGLVAESFENYSPPLSSRENGNSSMFLRGAPKSKSMAGCLKDHKQSRRTEARTRSAQIYAATSVAGVAAVVAATAAASFRAPESLIDKSKFTSKTSAAIASATALIASHCIDIAQGIGATREQILAVIRSAVNAKSTGDIMALTAGAATALRAAALLRSRMEKENNGSVFAGEKKESEGCLSAHEFVSRGILLKRTRKGDLHWKQVSVYINSNWKVILKMKSKHMAGTFLKKKRGVVVEVCADIPAWAGREADGSGLKAYFGIRTGERLFEFECRSKNEKHMWVNSIHEAIKFCTNLNM</sequence>
<dbReference type="InterPro" id="IPR001849">
    <property type="entry name" value="PH_domain"/>
</dbReference>
<evidence type="ECO:0000313" key="4">
    <source>
        <dbReference type="EMBL" id="KAK8914176.1"/>
    </source>
</evidence>
<organism evidence="4 5">
    <name type="scientific">Platanthera zijinensis</name>
    <dbReference type="NCBI Taxonomy" id="2320716"/>
    <lineage>
        <taxon>Eukaryota</taxon>
        <taxon>Viridiplantae</taxon>
        <taxon>Streptophyta</taxon>
        <taxon>Embryophyta</taxon>
        <taxon>Tracheophyta</taxon>
        <taxon>Spermatophyta</taxon>
        <taxon>Magnoliopsida</taxon>
        <taxon>Liliopsida</taxon>
        <taxon>Asparagales</taxon>
        <taxon>Orchidaceae</taxon>
        <taxon>Orchidoideae</taxon>
        <taxon>Orchideae</taxon>
        <taxon>Orchidinae</taxon>
        <taxon>Platanthera</taxon>
    </lineage>
</organism>
<dbReference type="InterPro" id="IPR008546">
    <property type="entry name" value="VAN3-bd-like_auxin_canal"/>
</dbReference>
<dbReference type="AlphaFoldDB" id="A0AAP0ATD6"/>
<dbReference type="SUPFAM" id="SSF50729">
    <property type="entry name" value="PH domain-like"/>
    <property type="match status" value="1"/>
</dbReference>
<evidence type="ECO:0000313" key="5">
    <source>
        <dbReference type="Proteomes" id="UP001418222"/>
    </source>
</evidence>
<feature type="domain" description="PH" evidence="3">
    <location>
        <begin position="270"/>
        <end position="377"/>
    </location>
</feature>
<dbReference type="EMBL" id="JBBWWQ010000021">
    <property type="protein sequence ID" value="KAK8914176.1"/>
    <property type="molecule type" value="Genomic_DNA"/>
</dbReference>
<keyword evidence="2" id="KW-0472">Membrane</keyword>
<dbReference type="PANTHER" id="PTHR31351">
    <property type="entry name" value="EXPRESSED PROTEIN"/>
    <property type="match status" value="1"/>
</dbReference>
<evidence type="ECO:0000259" key="3">
    <source>
        <dbReference type="PROSITE" id="PS50003"/>
    </source>
</evidence>
<gene>
    <name evidence="4" type="ORF">KSP39_PZI024278</name>
</gene>
<name>A0AAP0ATD6_9ASPA</name>
<dbReference type="CDD" id="cd00821">
    <property type="entry name" value="PH"/>
    <property type="match status" value="1"/>
</dbReference>
<dbReference type="Proteomes" id="UP001418222">
    <property type="component" value="Unassembled WGS sequence"/>
</dbReference>
<dbReference type="PROSITE" id="PS50003">
    <property type="entry name" value="PH_DOMAIN"/>
    <property type="match status" value="1"/>
</dbReference>
<proteinExistence type="predicted"/>
<keyword evidence="2" id="KW-1133">Transmembrane helix</keyword>
<dbReference type="PANTHER" id="PTHR31351:SF2">
    <property type="entry name" value="PHOSPHOINOSITIDE BINDING PROTEIN"/>
    <property type="match status" value="1"/>
</dbReference>
<dbReference type="InterPro" id="IPR011993">
    <property type="entry name" value="PH-like_dom_sf"/>
</dbReference>
<keyword evidence="5" id="KW-1185">Reference proteome</keyword>
<protein>
    <recommendedName>
        <fullName evidence="3">PH domain-containing protein</fullName>
    </recommendedName>
</protein>
<dbReference type="Pfam" id="PF05703">
    <property type="entry name" value="Auxin_canalis"/>
    <property type="match status" value="2"/>
</dbReference>
<feature type="transmembrane region" description="Helical" evidence="2">
    <location>
        <begin position="143"/>
        <end position="164"/>
    </location>
</feature>
<comment type="caution">
    <text evidence="4">The sequence shown here is derived from an EMBL/GenBank/DDBJ whole genome shotgun (WGS) entry which is preliminary data.</text>
</comment>
<feature type="compositionally biased region" description="Basic and acidic residues" evidence="1">
    <location>
        <begin position="125"/>
        <end position="137"/>
    </location>
</feature>
<accession>A0AAP0ATD6</accession>
<reference evidence="4 5" key="1">
    <citation type="journal article" date="2022" name="Nat. Plants">
        <title>Genomes of leafy and leafless Platanthera orchids illuminate the evolution of mycoheterotrophy.</title>
        <authorList>
            <person name="Li M.H."/>
            <person name="Liu K.W."/>
            <person name="Li Z."/>
            <person name="Lu H.C."/>
            <person name="Ye Q.L."/>
            <person name="Zhang D."/>
            <person name="Wang J.Y."/>
            <person name="Li Y.F."/>
            <person name="Zhong Z.M."/>
            <person name="Liu X."/>
            <person name="Yu X."/>
            <person name="Liu D.K."/>
            <person name="Tu X.D."/>
            <person name="Liu B."/>
            <person name="Hao Y."/>
            <person name="Liao X.Y."/>
            <person name="Jiang Y.T."/>
            <person name="Sun W.H."/>
            <person name="Chen J."/>
            <person name="Chen Y.Q."/>
            <person name="Ai Y."/>
            <person name="Zhai J.W."/>
            <person name="Wu S.S."/>
            <person name="Zhou Z."/>
            <person name="Hsiao Y.Y."/>
            <person name="Wu W.L."/>
            <person name="Chen Y.Y."/>
            <person name="Lin Y.F."/>
            <person name="Hsu J.L."/>
            <person name="Li C.Y."/>
            <person name="Wang Z.W."/>
            <person name="Zhao X."/>
            <person name="Zhong W.Y."/>
            <person name="Ma X.K."/>
            <person name="Ma L."/>
            <person name="Huang J."/>
            <person name="Chen G.Z."/>
            <person name="Huang M.Z."/>
            <person name="Huang L."/>
            <person name="Peng D.H."/>
            <person name="Luo Y.B."/>
            <person name="Zou S.Q."/>
            <person name="Chen S.P."/>
            <person name="Lan S."/>
            <person name="Tsai W.C."/>
            <person name="Van de Peer Y."/>
            <person name="Liu Z.J."/>
        </authorList>
    </citation>
    <scope>NUCLEOTIDE SEQUENCE [LARGE SCALE GENOMIC DNA]</scope>
    <source>
        <strain evidence="4">Lor287</strain>
    </source>
</reference>
<dbReference type="Pfam" id="PF08458">
    <property type="entry name" value="PH_2"/>
    <property type="match status" value="1"/>
</dbReference>
<feature type="region of interest" description="Disordered" evidence="1">
    <location>
        <begin position="117"/>
        <end position="137"/>
    </location>
</feature>